<keyword evidence="2 6" id="KW-0812">Transmembrane</keyword>
<gene>
    <name evidence="8" type="primary">GRAMD1B</name>
</gene>
<dbReference type="InterPro" id="IPR011993">
    <property type="entry name" value="PH-like_dom_sf"/>
</dbReference>
<dbReference type="OMA" id="XVSTELR"/>
<dbReference type="GO" id="GO:0032366">
    <property type="term" value="P:intracellular sterol transport"/>
    <property type="evidence" value="ECO:0007669"/>
    <property type="project" value="TreeGrafter"/>
</dbReference>
<dbReference type="PANTHER" id="PTHR23319:SF3">
    <property type="entry name" value="PROTEIN ASTER-B"/>
    <property type="match status" value="1"/>
</dbReference>
<dbReference type="InterPro" id="IPR004182">
    <property type="entry name" value="GRAM"/>
</dbReference>
<dbReference type="Pfam" id="PF16016">
    <property type="entry name" value="VASt"/>
    <property type="match status" value="1"/>
</dbReference>
<evidence type="ECO:0000313" key="8">
    <source>
        <dbReference type="Ensembl" id="ENSCABP00000006300.1"/>
    </source>
</evidence>
<dbReference type="FunFam" id="2.30.29.30:FF:000008">
    <property type="entry name" value="GRAM domain containing 1B"/>
    <property type="match status" value="1"/>
</dbReference>
<keyword evidence="9" id="KW-1185">Reference proteome</keyword>
<evidence type="ECO:0000256" key="2">
    <source>
        <dbReference type="ARBA" id="ARBA00022692"/>
    </source>
</evidence>
<reference evidence="8" key="2">
    <citation type="submission" date="2025-09" db="UniProtKB">
        <authorList>
            <consortium name="Ensembl"/>
        </authorList>
    </citation>
    <scope>IDENTIFICATION</scope>
</reference>
<feature type="domain" description="VASt" evidence="7">
    <location>
        <begin position="332"/>
        <end position="503"/>
    </location>
</feature>
<dbReference type="AlphaFoldDB" id="A0A8C0GF15"/>
<evidence type="ECO:0000256" key="4">
    <source>
        <dbReference type="ARBA" id="ARBA00023136"/>
    </source>
</evidence>
<dbReference type="Pfam" id="PF02893">
    <property type="entry name" value="GRAM"/>
    <property type="match status" value="1"/>
</dbReference>
<evidence type="ECO:0000256" key="6">
    <source>
        <dbReference type="SAM" id="Phobius"/>
    </source>
</evidence>
<dbReference type="Ensembl" id="ENSCABT00000006874.1">
    <property type="protein sequence ID" value="ENSCABP00000006300.1"/>
    <property type="gene ID" value="ENSCABG00000004575.1"/>
</dbReference>
<dbReference type="PROSITE" id="PS51778">
    <property type="entry name" value="VAST"/>
    <property type="match status" value="1"/>
</dbReference>
<dbReference type="SMART" id="SM00568">
    <property type="entry name" value="GRAM"/>
    <property type="match status" value="1"/>
</dbReference>
<comment type="subcellular location">
    <subcellularLocation>
        <location evidence="1">Membrane</location>
        <topology evidence="1">Single-pass membrane protein</topology>
    </subcellularLocation>
</comment>
<evidence type="ECO:0000256" key="3">
    <source>
        <dbReference type="ARBA" id="ARBA00022989"/>
    </source>
</evidence>
<reference evidence="8" key="1">
    <citation type="submission" date="2025-08" db="UniProtKB">
        <authorList>
            <consortium name="Ensembl"/>
        </authorList>
    </citation>
    <scope>IDENTIFICATION</scope>
</reference>
<feature type="compositionally biased region" description="Polar residues" evidence="5">
    <location>
        <begin position="243"/>
        <end position="257"/>
    </location>
</feature>
<dbReference type="GeneTree" id="ENSGT00940000156649"/>
<dbReference type="GO" id="GO:0015485">
    <property type="term" value="F:cholesterol binding"/>
    <property type="evidence" value="ECO:0007669"/>
    <property type="project" value="TreeGrafter"/>
</dbReference>
<evidence type="ECO:0000313" key="9">
    <source>
        <dbReference type="Proteomes" id="UP000694404"/>
    </source>
</evidence>
<evidence type="ECO:0000256" key="5">
    <source>
        <dbReference type="SAM" id="MobiDB-lite"/>
    </source>
</evidence>
<name>A0A8C0GF15_CHEAB</name>
<dbReference type="CDD" id="cd13220">
    <property type="entry name" value="PH-GRAM_GRAMDC"/>
    <property type="match status" value="1"/>
</dbReference>
<organism evidence="8 9">
    <name type="scientific">Chelonoidis abingdonii</name>
    <name type="common">Abingdon island giant tortoise</name>
    <name type="synonym">Testudo abingdonii</name>
    <dbReference type="NCBI Taxonomy" id="106734"/>
    <lineage>
        <taxon>Eukaryota</taxon>
        <taxon>Metazoa</taxon>
        <taxon>Chordata</taxon>
        <taxon>Craniata</taxon>
        <taxon>Vertebrata</taxon>
        <taxon>Euteleostomi</taxon>
        <taxon>Archelosauria</taxon>
        <taxon>Testudinata</taxon>
        <taxon>Testudines</taxon>
        <taxon>Cryptodira</taxon>
        <taxon>Durocryptodira</taxon>
        <taxon>Testudinoidea</taxon>
        <taxon>Testudinidae</taxon>
        <taxon>Chelonoidis</taxon>
    </lineage>
</organism>
<dbReference type="GO" id="GO:0005886">
    <property type="term" value="C:plasma membrane"/>
    <property type="evidence" value="ECO:0007669"/>
    <property type="project" value="TreeGrafter"/>
</dbReference>
<dbReference type="Gene3D" id="2.30.29.30">
    <property type="entry name" value="Pleckstrin-homology domain (PH domain)/Phosphotyrosine-binding domain (PTB)"/>
    <property type="match status" value="1"/>
</dbReference>
<dbReference type="InterPro" id="IPR051482">
    <property type="entry name" value="Cholesterol_transport"/>
</dbReference>
<feature type="region of interest" description="Disordered" evidence="5">
    <location>
        <begin position="216"/>
        <end position="263"/>
    </location>
</feature>
<feature type="region of interest" description="Disordered" evidence="5">
    <location>
        <begin position="508"/>
        <end position="527"/>
    </location>
</feature>
<dbReference type="InterPro" id="IPR031968">
    <property type="entry name" value="VASt"/>
</dbReference>
<feature type="transmembrane region" description="Helical" evidence="6">
    <location>
        <begin position="583"/>
        <end position="603"/>
    </location>
</feature>
<keyword evidence="3 6" id="KW-1133">Transmembrane helix</keyword>
<dbReference type="Proteomes" id="UP000694404">
    <property type="component" value="Unplaced"/>
</dbReference>
<sequence length="694" mass="80824">MDCLLECGALWGPMLGQENEELLWYLQCLNSSPQEYDSPGSEEIPAVLSPTYKQRNEDFRKLFKQLPDTERLIVDYSCALQRDILLQGRLYLSENWICFYSNIFRWETLLTVRLKDICSMTKEKTARLIPNAIQVCTDTEKHFFTSFGARDRTYMMMFRLWQNALLEKPLCPKELWHFVHQCYGNELGLTSDDEDYVPPDDDFNTMGYCEEIPVEENEVNDSSSKSSMEAKPEASPLLPKKSITASTLTSTGSSEAPTSFDGMLPEEEELVESPLEKELTLENIIGDKIEIIAPVNSPSLDFNDNEDIPTELSDSSETHDEGEVQAFYEDLNGRQYMNEVFSFSVDKLYDLLFTDSQFQRDFMEQRRFSDIIFHPWKKEENGNQSRAILYTITLTNPLAPKTATVTETQTMYKASQESECYVIDAEVLTHDVPYHDYFYTINRYTLTRVARNKSRLRVSTELRYRKQPWGLVKSFIEKNFWSGLEDYFRHLESELTKTESMYLAEIHRQSPKEKMSKQSTLRRRKRPHAHLRVPHLEEVLSPVTTPTDEEVVHRIKHVAGSTQTRHIPEDSPSGFHLQSVSKLLVIISCVLVLLVILNMMLFYKLWMLEYTTQTLTAWQSLRLPEKLPQSQSEWAQLLESQQKYHDTELQKWREIIKSSVMLLDQMKDSLVNLQNGIGSRDYGSEAEEKRKHFH</sequence>
<dbReference type="GO" id="GO:0140268">
    <property type="term" value="C:endoplasmic reticulum-plasma membrane contact site"/>
    <property type="evidence" value="ECO:0007669"/>
    <property type="project" value="TreeGrafter"/>
</dbReference>
<proteinExistence type="predicted"/>
<dbReference type="GO" id="GO:0120020">
    <property type="term" value="F:cholesterol transfer activity"/>
    <property type="evidence" value="ECO:0007669"/>
    <property type="project" value="TreeGrafter"/>
</dbReference>
<evidence type="ECO:0000256" key="1">
    <source>
        <dbReference type="ARBA" id="ARBA00004167"/>
    </source>
</evidence>
<dbReference type="GO" id="GO:0005789">
    <property type="term" value="C:endoplasmic reticulum membrane"/>
    <property type="evidence" value="ECO:0007669"/>
    <property type="project" value="TreeGrafter"/>
</dbReference>
<protein>
    <submittedName>
        <fullName evidence="8">GRAM domain containing 1B</fullName>
    </submittedName>
</protein>
<evidence type="ECO:0000259" key="7">
    <source>
        <dbReference type="PROSITE" id="PS51778"/>
    </source>
</evidence>
<keyword evidence="4 6" id="KW-0472">Membrane</keyword>
<accession>A0A8C0GF15</accession>
<dbReference type="PANTHER" id="PTHR23319">
    <property type="entry name" value="GRAM DOMAIN CONTAINING 1B, ISOFORM E"/>
    <property type="match status" value="1"/>
</dbReference>